<evidence type="ECO:0000313" key="4">
    <source>
        <dbReference type="WBParaSite" id="TREG1_17790.1"/>
    </source>
</evidence>
<feature type="compositionally biased region" description="Acidic residues" evidence="1">
    <location>
        <begin position="220"/>
        <end position="238"/>
    </location>
</feature>
<reference evidence="3" key="1">
    <citation type="submission" date="2022-06" db="EMBL/GenBank/DDBJ databases">
        <authorList>
            <person name="Berger JAMES D."/>
            <person name="Berger JAMES D."/>
        </authorList>
    </citation>
    <scope>NUCLEOTIDE SEQUENCE [LARGE SCALE GENOMIC DNA]</scope>
</reference>
<feature type="chain" id="PRO_5041694090" evidence="2">
    <location>
        <begin position="25"/>
        <end position="788"/>
    </location>
</feature>
<evidence type="ECO:0000313" key="3">
    <source>
        <dbReference type="Proteomes" id="UP000050795"/>
    </source>
</evidence>
<organism evidence="3 4">
    <name type="scientific">Trichobilharzia regenti</name>
    <name type="common">Nasal bird schistosome</name>
    <dbReference type="NCBI Taxonomy" id="157069"/>
    <lineage>
        <taxon>Eukaryota</taxon>
        <taxon>Metazoa</taxon>
        <taxon>Spiralia</taxon>
        <taxon>Lophotrochozoa</taxon>
        <taxon>Platyhelminthes</taxon>
        <taxon>Trematoda</taxon>
        <taxon>Digenea</taxon>
        <taxon>Strigeidida</taxon>
        <taxon>Schistosomatoidea</taxon>
        <taxon>Schistosomatidae</taxon>
        <taxon>Trichobilharzia</taxon>
    </lineage>
</organism>
<dbReference type="WBParaSite" id="TREG1_17790.1">
    <property type="protein sequence ID" value="TREG1_17790.1"/>
    <property type="gene ID" value="TREG1_17790"/>
</dbReference>
<dbReference type="AlphaFoldDB" id="A0AA85JFH6"/>
<accession>A0AA85JFH6</accession>
<evidence type="ECO:0000256" key="1">
    <source>
        <dbReference type="SAM" id="MobiDB-lite"/>
    </source>
</evidence>
<sequence>MHICWANGSLLVVWQSLLLQTLFGSPLKAVAVDKSLMQSHVGNAFVDDSSKSSVNGKLNKSQSDELLHRQSEQMQAELDLVHKLMHSPEEMGLDNECSKDHETECYIQTIYEPCSLSRTAINFDRLLRRIDTTNARVTTLINLSATAVLASDKSAINFLVNSLKRMRRKQGLAINEADDIMPTFLKNPLLLLRSRKKKHKSENGINGGEEKLATFTLSYPEDDDDGDNVDGEGDESDKDEILDDTEILWEMSSVQISTDCSTSDSDDEGPTPEYVLNLSKQIRKTEGVRLKQNLRLIRHKKSSTAALNSGVVPGGKKTSINVPPPLNPLAHNRNDMLRAHATVPSGLCQQGRKVSSSSMMSSSGLPHCDGSTKSTPTLPFNLLSLTGQLSWLISEYIERGSSTYKWATELINSIGKMSVTRSTWLNVHQQLRETTELLYSHRDQLIKKNYALSETPQGEIAWNKLQTVHQGILYGDLNSSTITTDRLRTLCKSLKVNNNNNNNNSNNIPATNDPTTNGNTERKLVQLSCLLEKKLHLAYLCDLLLWKAHKLILSDHGNNDEDVAKCQLMDFQIRLLELQLDQANGQNWSPELMDYIVCWMSDICEWKAEFQPNTSDVDYFIWNELYVFKNSVQNLLDLVKTLTSCKLIRSALDENGKNMIDHKQSIASSSGSSALNSNTSLTDLSSRSQSCRSHHYHPHHHHHGQGDFRTLDADRCSRSYAAMIRQIQEHAMKNRPLGYFAERALYDIAVELGCQVNWDERFHSLSKELLNAWKEWELIIQEKVDRDF</sequence>
<name>A0AA85JFH6_TRIRE</name>
<feature type="signal peptide" evidence="2">
    <location>
        <begin position="1"/>
        <end position="24"/>
    </location>
</feature>
<evidence type="ECO:0000256" key="2">
    <source>
        <dbReference type="SAM" id="SignalP"/>
    </source>
</evidence>
<reference evidence="4" key="2">
    <citation type="submission" date="2023-11" db="UniProtKB">
        <authorList>
            <consortium name="WormBaseParasite"/>
        </authorList>
    </citation>
    <scope>IDENTIFICATION</scope>
</reference>
<dbReference type="Proteomes" id="UP000050795">
    <property type="component" value="Unassembled WGS sequence"/>
</dbReference>
<proteinExistence type="predicted"/>
<feature type="region of interest" description="Disordered" evidence="1">
    <location>
        <begin position="218"/>
        <end position="238"/>
    </location>
</feature>
<keyword evidence="3" id="KW-1185">Reference proteome</keyword>
<protein>
    <submittedName>
        <fullName evidence="4">RUN domain-containing protein</fullName>
    </submittedName>
</protein>
<keyword evidence="2" id="KW-0732">Signal</keyword>